<comment type="catalytic activity">
    <reaction evidence="3">
        <text>(sulfur carrier)-H + L-cysteine = (sulfur carrier)-SH + L-alanine</text>
        <dbReference type="Rhea" id="RHEA:43892"/>
        <dbReference type="Rhea" id="RHEA-COMP:14737"/>
        <dbReference type="Rhea" id="RHEA-COMP:14739"/>
        <dbReference type="ChEBI" id="CHEBI:29917"/>
        <dbReference type="ChEBI" id="CHEBI:35235"/>
        <dbReference type="ChEBI" id="CHEBI:57972"/>
        <dbReference type="ChEBI" id="CHEBI:64428"/>
        <dbReference type="EC" id="2.8.1.7"/>
    </reaction>
</comment>
<comment type="cofactor">
    <cofactor evidence="1">
        <name>pyridoxal 5'-phosphate</name>
        <dbReference type="ChEBI" id="CHEBI:597326"/>
    </cofactor>
</comment>
<proteinExistence type="inferred from homology"/>
<comment type="caution">
    <text evidence="6">The sequence shown here is derived from an EMBL/GenBank/DDBJ whole genome shotgun (WGS) entry which is preliminary data.</text>
</comment>
<sequence>MAQGPGTPDEGVRRRVLDAASPPLSAAAREAYLGALDEGWADPRRLHAEGRRARALLDGAREAVASVVGVLPAEVAFTPNPTVALHTGLRGLLHGRRRAGAGLVLSAVEHSALLHTGQWHEAAGGGTTLVEVDRLGRVDVEAFVAAAGSPGVAAAALQAANGEVGTRQPVDDVPGRVGVAHRVRAAGVPLLVDATSTLGRDAVPAGWDVLVGAARAWGGGPAGLLVVRTGTRWRPDGPADEAEQGRVPGEVDVPAALAAAAGLLDAEPHRERRAQPGPRAWWPCCAGRPPPCPTPRWWATPTTGCRTSSPGRACTSTARRWCTRSTGWGSRSRPAPPAPPARSTRATCWRPWAC</sequence>
<dbReference type="Gene3D" id="3.40.640.10">
    <property type="entry name" value="Type I PLP-dependent aspartate aminotransferase-like (Major domain)"/>
    <property type="match status" value="1"/>
</dbReference>
<evidence type="ECO:0000256" key="2">
    <source>
        <dbReference type="ARBA" id="ARBA00006490"/>
    </source>
</evidence>
<evidence type="ECO:0000256" key="4">
    <source>
        <dbReference type="SAM" id="MobiDB-lite"/>
    </source>
</evidence>
<dbReference type="PANTHER" id="PTHR11601">
    <property type="entry name" value="CYSTEINE DESULFURYLASE FAMILY MEMBER"/>
    <property type="match status" value="1"/>
</dbReference>
<name>A0ABQ6JNX6_9ACTN</name>
<evidence type="ECO:0000313" key="7">
    <source>
        <dbReference type="Proteomes" id="UP001157017"/>
    </source>
</evidence>
<protein>
    <recommendedName>
        <fullName evidence="5">Aminotransferase class V domain-containing protein</fullName>
    </recommendedName>
</protein>
<feature type="domain" description="Aminotransferase class V" evidence="5">
    <location>
        <begin position="41"/>
        <end position="200"/>
    </location>
</feature>
<comment type="similarity">
    <text evidence="2">Belongs to the class-V pyridoxal-phosphate-dependent aminotransferase family. NifS/IscS subfamily.</text>
</comment>
<evidence type="ECO:0000259" key="5">
    <source>
        <dbReference type="Pfam" id="PF00266"/>
    </source>
</evidence>
<feature type="region of interest" description="Disordered" evidence="4">
    <location>
        <begin position="324"/>
        <end position="344"/>
    </location>
</feature>
<dbReference type="InterPro" id="IPR015424">
    <property type="entry name" value="PyrdxlP-dep_Trfase"/>
</dbReference>
<dbReference type="Proteomes" id="UP001157017">
    <property type="component" value="Unassembled WGS sequence"/>
</dbReference>
<evidence type="ECO:0000256" key="1">
    <source>
        <dbReference type="ARBA" id="ARBA00001933"/>
    </source>
</evidence>
<dbReference type="InterPro" id="IPR015421">
    <property type="entry name" value="PyrdxlP-dep_Trfase_major"/>
</dbReference>
<dbReference type="PANTHER" id="PTHR11601:SF34">
    <property type="entry name" value="CYSTEINE DESULFURASE"/>
    <property type="match status" value="1"/>
</dbReference>
<dbReference type="InterPro" id="IPR000192">
    <property type="entry name" value="Aminotrans_V_dom"/>
</dbReference>
<dbReference type="SUPFAM" id="SSF53383">
    <property type="entry name" value="PLP-dependent transferases"/>
    <property type="match status" value="1"/>
</dbReference>
<accession>A0ABQ6JNX6</accession>
<dbReference type="EMBL" id="BSUZ01000001">
    <property type="protein sequence ID" value="GMA89073.1"/>
    <property type="molecule type" value="Genomic_DNA"/>
</dbReference>
<organism evidence="6 7">
    <name type="scientific">Angustibacter aerolatus</name>
    <dbReference type="NCBI Taxonomy" id="1162965"/>
    <lineage>
        <taxon>Bacteria</taxon>
        <taxon>Bacillati</taxon>
        <taxon>Actinomycetota</taxon>
        <taxon>Actinomycetes</taxon>
        <taxon>Kineosporiales</taxon>
        <taxon>Kineosporiaceae</taxon>
    </lineage>
</organism>
<reference evidence="7" key="1">
    <citation type="journal article" date="2019" name="Int. J. Syst. Evol. Microbiol.">
        <title>The Global Catalogue of Microorganisms (GCM) 10K type strain sequencing project: providing services to taxonomists for standard genome sequencing and annotation.</title>
        <authorList>
            <consortium name="The Broad Institute Genomics Platform"/>
            <consortium name="The Broad Institute Genome Sequencing Center for Infectious Disease"/>
            <person name="Wu L."/>
            <person name="Ma J."/>
        </authorList>
    </citation>
    <scope>NUCLEOTIDE SEQUENCE [LARGE SCALE GENOMIC DNA]</scope>
    <source>
        <strain evidence="7">NBRC 108730</strain>
    </source>
</reference>
<evidence type="ECO:0000313" key="6">
    <source>
        <dbReference type="EMBL" id="GMA89073.1"/>
    </source>
</evidence>
<gene>
    <name evidence="6" type="ORF">GCM10025868_43230</name>
</gene>
<evidence type="ECO:0000256" key="3">
    <source>
        <dbReference type="ARBA" id="ARBA00050776"/>
    </source>
</evidence>
<keyword evidence="7" id="KW-1185">Reference proteome</keyword>
<dbReference type="Pfam" id="PF00266">
    <property type="entry name" value="Aminotran_5"/>
    <property type="match status" value="1"/>
</dbReference>